<dbReference type="GO" id="GO:0003689">
    <property type="term" value="F:DNA clamp loader activity"/>
    <property type="evidence" value="ECO:0007669"/>
    <property type="project" value="TreeGrafter"/>
</dbReference>
<dbReference type="GO" id="GO:0005634">
    <property type="term" value="C:nucleus"/>
    <property type="evidence" value="ECO:0007669"/>
    <property type="project" value="UniProtKB-SubCell"/>
</dbReference>
<sequence>MALWVDKDRPNTLDKLSHHPELTKHLKKMAITGDIPHMLFYGPEGAGKKTRINALLRQIFGPSAEKIKIDQRTFQTPSNRSLEINVISSNYHIEINPSDAGIYDRVVVQELIKEIAQTQQVNVNAPRKFKVVIIHEAESLTKVAQHALRRTMEKYMRNLRIIMCCSSTGNIILPLQSRCLLVRVPAPGLGQISQVLMDVAQKENIQLTDSVAHKMALASNQNLRRAILMLEAAYVTNYPFQENMELPLPDWEIVIKNLGKTLLNSQSPMVVMQSRSVLYELLTHCIPPSTILKKLAFYLVEHVDEAIKPEIVFQAAIYEERLRQGQKAIFHLEAFVAKFQSLYTRFLLDLVIDF</sequence>
<dbReference type="Pfam" id="PF21960">
    <property type="entry name" value="RCF1-5-like_lid"/>
    <property type="match status" value="1"/>
</dbReference>
<dbReference type="EMBL" id="MBFU01000945">
    <property type="protein sequence ID" value="PVZ97159.1"/>
    <property type="molecule type" value="Genomic_DNA"/>
</dbReference>
<dbReference type="Gene3D" id="3.40.50.300">
    <property type="entry name" value="P-loop containing nucleotide triphosphate hydrolases"/>
    <property type="match status" value="1"/>
</dbReference>
<evidence type="ECO:0000256" key="5">
    <source>
        <dbReference type="ARBA" id="ARBA00070185"/>
    </source>
</evidence>
<dbReference type="SUPFAM" id="SSF48019">
    <property type="entry name" value="post-AAA+ oligomerization domain-like"/>
    <property type="match status" value="1"/>
</dbReference>
<dbReference type="CDD" id="cd00009">
    <property type="entry name" value="AAA"/>
    <property type="match status" value="1"/>
</dbReference>
<evidence type="ECO:0000256" key="3">
    <source>
        <dbReference type="ARBA" id="ARBA00022705"/>
    </source>
</evidence>
<dbReference type="GO" id="GO:0005663">
    <property type="term" value="C:DNA replication factor C complex"/>
    <property type="evidence" value="ECO:0007669"/>
    <property type="project" value="TreeGrafter"/>
</dbReference>
<organism evidence="6 7">
    <name type="scientific">Smittium angustum</name>
    <dbReference type="NCBI Taxonomy" id="133377"/>
    <lineage>
        <taxon>Eukaryota</taxon>
        <taxon>Fungi</taxon>
        <taxon>Fungi incertae sedis</taxon>
        <taxon>Zoopagomycota</taxon>
        <taxon>Kickxellomycotina</taxon>
        <taxon>Harpellomycetes</taxon>
        <taxon>Harpellales</taxon>
        <taxon>Legeriomycetaceae</taxon>
        <taxon>Smittium</taxon>
    </lineage>
</organism>
<dbReference type="Gene3D" id="1.10.8.60">
    <property type="match status" value="1"/>
</dbReference>
<gene>
    <name evidence="6" type="ORF">BB558_006892</name>
</gene>
<dbReference type="FunFam" id="3.40.50.300:FF:000136">
    <property type="entry name" value="Replication factor C subunit 5"/>
    <property type="match status" value="1"/>
</dbReference>
<dbReference type="Gene3D" id="1.20.272.10">
    <property type="match status" value="1"/>
</dbReference>
<proteinExistence type="inferred from homology"/>
<keyword evidence="7" id="KW-1185">Reference proteome</keyword>
<evidence type="ECO:0000313" key="7">
    <source>
        <dbReference type="Proteomes" id="UP000245591"/>
    </source>
</evidence>
<dbReference type="Pfam" id="PF22534">
    <property type="entry name" value="RFC_C"/>
    <property type="match status" value="1"/>
</dbReference>
<dbReference type="PANTHER" id="PTHR11669:SF1">
    <property type="entry name" value="REPLICATION FACTOR C SUBUNIT 3"/>
    <property type="match status" value="1"/>
</dbReference>
<comment type="similarity">
    <text evidence="2">Belongs to the activator 1 small subunits family.</text>
</comment>
<dbReference type="Pfam" id="PF13177">
    <property type="entry name" value="DNA_pol3_delta2"/>
    <property type="match status" value="1"/>
</dbReference>
<dbReference type="FunFam" id="1.20.272.10:FF:000002">
    <property type="entry name" value="Replication factor C subunit 3"/>
    <property type="match status" value="1"/>
</dbReference>
<keyword evidence="3" id="KW-0235">DNA replication</keyword>
<evidence type="ECO:0000256" key="4">
    <source>
        <dbReference type="ARBA" id="ARBA00023242"/>
    </source>
</evidence>
<keyword evidence="4" id="KW-0539">Nucleus</keyword>
<dbReference type="GO" id="GO:0006271">
    <property type="term" value="P:DNA strand elongation involved in DNA replication"/>
    <property type="evidence" value="ECO:0007669"/>
    <property type="project" value="UniProtKB-ARBA"/>
</dbReference>
<accession>A0A2U1IWH9</accession>
<dbReference type="GO" id="GO:0006281">
    <property type="term" value="P:DNA repair"/>
    <property type="evidence" value="ECO:0007669"/>
    <property type="project" value="UniProtKB-ARBA"/>
</dbReference>
<dbReference type="GO" id="GO:0031391">
    <property type="term" value="C:Elg1 RFC-like complex"/>
    <property type="evidence" value="ECO:0007669"/>
    <property type="project" value="UniProtKB-ARBA"/>
</dbReference>
<name>A0A2U1IWH9_SMIAN</name>
<dbReference type="SUPFAM" id="SSF52540">
    <property type="entry name" value="P-loop containing nucleoside triphosphate hydrolases"/>
    <property type="match status" value="1"/>
</dbReference>
<dbReference type="PANTHER" id="PTHR11669">
    <property type="entry name" value="REPLICATION FACTOR C / DNA POLYMERASE III GAMMA-TAU SUBUNIT"/>
    <property type="match status" value="1"/>
</dbReference>
<evidence type="ECO:0000256" key="2">
    <source>
        <dbReference type="ARBA" id="ARBA00005378"/>
    </source>
</evidence>
<protein>
    <recommendedName>
        <fullName evidence="5">Replication factor C subunit 5</fullName>
    </recommendedName>
</protein>
<dbReference type="GO" id="GO:0003677">
    <property type="term" value="F:DNA binding"/>
    <property type="evidence" value="ECO:0007669"/>
    <property type="project" value="InterPro"/>
</dbReference>
<dbReference type="InterPro" id="IPR050238">
    <property type="entry name" value="DNA_Rep/Repair_Clamp_Loader"/>
</dbReference>
<comment type="subcellular location">
    <subcellularLocation>
        <location evidence="1">Nucleus</location>
    </subcellularLocation>
</comment>
<evidence type="ECO:0000256" key="1">
    <source>
        <dbReference type="ARBA" id="ARBA00004123"/>
    </source>
</evidence>
<dbReference type="Proteomes" id="UP000245591">
    <property type="component" value="Unassembled WGS sequence"/>
</dbReference>
<evidence type="ECO:0000313" key="6">
    <source>
        <dbReference type="EMBL" id="PVZ97159.1"/>
    </source>
</evidence>
<dbReference type="InterPro" id="IPR027417">
    <property type="entry name" value="P-loop_NTPase"/>
</dbReference>
<dbReference type="FunFam" id="1.10.8.60:FF:000030">
    <property type="entry name" value="replication factor C subunit 3"/>
    <property type="match status" value="1"/>
</dbReference>
<dbReference type="AlphaFoldDB" id="A0A2U1IWH9"/>
<dbReference type="InterPro" id="IPR008921">
    <property type="entry name" value="DNA_pol3_clamp-load_cplx_C"/>
</dbReference>
<reference evidence="6 7" key="1">
    <citation type="journal article" date="2018" name="MBio">
        <title>Comparative Genomics Reveals the Core Gene Toolbox for the Fungus-Insect Symbiosis.</title>
        <authorList>
            <person name="Wang Y."/>
            <person name="Stata M."/>
            <person name="Wang W."/>
            <person name="Stajich J.E."/>
            <person name="White M.M."/>
            <person name="Moncalvo J.M."/>
        </authorList>
    </citation>
    <scope>NUCLEOTIDE SEQUENCE [LARGE SCALE GENOMIC DNA]</scope>
    <source>
        <strain evidence="6 7">AUS-126-30</strain>
    </source>
</reference>
<comment type="caution">
    <text evidence="6">The sequence shown here is derived from an EMBL/GenBank/DDBJ whole genome shotgun (WGS) entry which is preliminary data.</text>
</comment>